<feature type="transmembrane region" description="Helical" evidence="8">
    <location>
        <begin position="20"/>
        <end position="43"/>
    </location>
</feature>
<gene>
    <name evidence="10" type="ORF">OEG84_16605</name>
</gene>
<evidence type="ECO:0000256" key="4">
    <source>
        <dbReference type="ARBA" id="ARBA00022475"/>
    </source>
</evidence>
<evidence type="ECO:0000256" key="1">
    <source>
        <dbReference type="ARBA" id="ARBA00004651"/>
    </source>
</evidence>
<keyword evidence="4" id="KW-1003">Cell membrane</keyword>
<sequence length="304" mass="33240">MTALALSSPPRRRWRLPGTATGWFTGWFLLMWIGVVVLPLLIISTFSFFSMHQYQIVYDPTLATWTSLVDTGRWVVVLRTIRFAVSVTLLEILVAFPFALWLAKGCRSAAVRAGVITLLTIPFFIDASSRIIVWRSILGTNGVVNNLLVGSGLIDKPLAWLLYSDFSVSFGMFGSYFPTAVFPIFLTLSLIDDDLIKASFDLGASRLQTLRHVILPLAMPGIVGGIVFTFVPLMAAWIEPQLLGGGQVNLLGQSIQSALNNLNYPVAAALSTIVIAVLVLMLAVLVVSLRGRFKMSSLFQSVDG</sequence>
<dbReference type="Pfam" id="PF00528">
    <property type="entry name" value="BPD_transp_1"/>
    <property type="match status" value="1"/>
</dbReference>
<name>A0ABT3ZBV9_9HYPH</name>
<keyword evidence="5 8" id="KW-0812">Transmembrane</keyword>
<dbReference type="RefSeq" id="WP_267654786.1">
    <property type="nucleotide sequence ID" value="NZ_JAOVZR010000001.1"/>
</dbReference>
<proteinExistence type="inferred from homology"/>
<evidence type="ECO:0000256" key="7">
    <source>
        <dbReference type="ARBA" id="ARBA00023136"/>
    </source>
</evidence>
<feature type="transmembrane region" description="Helical" evidence="8">
    <location>
        <begin position="83"/>
        <end position="103"/>
    </location>
</feature>
<organism evidence="10 11">
    <name type="scientific">Hoeflea algicola</name>
    <dbReference type="NCBI Taxonomy" id="2983763"/>
    <lineage>
        <taxon>Bacteria</taxon>
        <taxon>Pseudomonadati</taxon>
        <taxon>Pseudomonadota</taxon>
        <taxon>Alphaproteobacteria</taxon>
        <taxon>Hyphomicrobiales</taxon>
        <taxon>Rhizobiaceae</taxon>
        <taxon>Hoeflea</taxon>
    </lineage>
</organism>
<dbReference type="Gene3D" id="1.10.3720.10">
    <property type="entry name" value="MetI-like"/>
    <property type="match status" value="1"/>
</dbReference>
<comment type="subcellular location">
    <subcellularLocation>
        <location evidence="1 8">Cell membrane</location>
        <topology evidence="1 8">Multi-pass membrane protein</topology>
    </subcellularLocation>
</comment>
<dbReference type="InterPro" id="IPR000515">
    <property type="entry name" value="MetI-like"/>
</dbReference>
<dbReference type="CDD" id="cd06261">
    <property type="entry name" value="TM_PBP2"/>
    <property type="match status" value="1"/>
</dbReference>
<evidence type="ECO:0000256" key="2">
    <source>
        <dbReference type="ARBA" id="ARBA00007069"/>
    </source>
</evidence>
<evidence type="ECO:0000313" key="10">
    <source>
        <dbReference type="EMBL" id="MCY0149285.1"/>
    </source>
</evidence>
<feature type="domain" description="ABC transmembrane type-1" evidence="9">
    <location>
        <begin position="77"/>
        <end position="285"/>
    </location>
</feature>
<dbReference type="PANTHER" id="PTHR42929:SF1">
    <property type="entry name" value="INNER MEMBRANE ABC TRANSPORTER PERMEASE PROTEIN YDCU-RELATED"/>
    <property type="match status" value="1"/>
</dbReference>
<keyword evidence="3 8" id="KW-0813">Transport</keyword>
<dbReference type="PANTHER" id="PTHR42929">
    <property type="entry name" value="INNER MEMBRANE ABC TRANSPORTER PERMEASE PROTEIN YDCU-RELATED-RELATED"/>
    <property type="match status" value="1"/>
</dbReference>
<keyword evidence="11" id="KW-1185">Reference proteome</keyword>
<feature type="transmembrane region" description="Helical" evidence="8">
    <location>
        <begin position="266"/>
        <end position="289"/>
    </location>
</feature>
<evidence type="ECO:0000256" key="6">
    <source>
        <dbReference type="ARBA" id="ARBA00022989"/>
    </source>
</evidence>
<feature type="transmembrane region" description="Helical" evidence="8">
    <location>
        <begin position="132"/>
        <end position="154"/>
    </location>
</feature>
<dbReference type="PROSITE" id="PS50928">
    <property type="entry name" value="ABC_TM1"/>
    <property type="match status" value="1"/>
</dbReference>
<evidence type="ECO:0000256" key="8">
    <source>
        <dbReference type="RuleBase" id="RU363032"/>
    </source>
</evidence>
<dbReference type="Proteomes" id="UP001073227">
    <property type="component" value="Unassembled WGS sequence"/>
</dbReference>
<comment type="caution">
    <text evidence="10">The sequence shown here is derived from an EMBL/GenBank/DDBJ whole genome shotgun (WGS) entry which is preliminary data.</text>
</comment>
<dbReference type="InterPro" id="IPR035906">
    <property type="entry name" value="MetI-like_sf"/>
</dbReference>
<protein>
    <submittedName>
        <fullName evidence="10">ABC transporter permease</fullName>
    </submittedName>
</protein>
<reference evidence="10" key="1">
    <citation type="submission" date="2022-10" db="EMBL/GenBank/DDBJ databases">
        <title>Hoeflea sp. G2-23, isolated from marine algae.</title>
        <authorList>
            <person name="Kristyanto S."/>
            <person name="Kim J.M."/>
            <person name="Jeon C.O."/>
        </authorList>
    </citation>
    <scope>NUCLEOTIDE SEQUENCE</scope>
    <source>
        <strain evidence="10">G2-23</strain>
    </source>
</reference>
<comment type="similarity">
    <text evidence="2">Belongs to the binding-protein-dependent transport system permease family. CysTW subfamily.</text>
</comment>
<evidence type="ECO:0000313" key="11">
    <source>
        <dbReference type="Proteomes" id="UP001073227"/>
    </source>
</evidence>
<accession>A0ABT3ZBV9</accession>
<feature type="transmembrane region" description="Helical" evidence="8">
    <location>
        <begin position="109"/>
        <end position="125"/>
    </location>
</feature>
<evidence type="ECO:0000259" key="9">
    <source>
        <dbReference type="PROSITE" id="PS50928"/>
    </source>
</evidence>
<keyword evidence="7 8" id="KW-0472">Membrane</keyword>
<feature type="transmembrane region" description="Helical" evidence="8">
    <location>
        <begin position="166"/>
        <end position="191"/>
    </location>
</feature>
<keyword evidence="6 8" id="KW-1133">Transmembrane helix</keyword>
<feature type="transmembrane region" description="Helical" evidence="8">
    <location>
        <begin position="212"/>
        <end position="238"/>
    </location>
</feature>
<dbReference type="SUPFAM" id="SSF161098">
    <property type="entry name" value="MetI-like"/>
    <property type="match status" value="1"/>
</dbReference>
<evidence type="ECO:0000256" key="5">
    <source>
        <dbReference type="ARBA" id="ARBA00022692"/>
    </source>
</evidence>
<dbReference type="EMBL" id="JAOVZR010000001">
    <property type="protein sequence ID" value="MCY0149285.1"/>
    <property type="molecule type" value="Genomic_DNA"/>
</dbReference>
<evidence type="ECO:0000256" key="3">
    <source>
        <dbReference type="ARBA" id="ARBA00022448"/>
    </source>
</evidence>